<dbReference type="Proteomes" id="UP000199470">
    <property type="component" value="Unassembled WGS sequence"/>
</dbReference>
<gene>
    <name evidence="2" type="ORF">SAMN02982985_03575</name>
</gene>
<keyword evidence="3" id="KW-1185">Reference proteome</keyword>
<feature type="signal peptide" evidence="1">
    <location>
        <begin position="1"/>
        <end position="19"/>
    </location>
</feature>
<dbReference type="RefSeq" id="WP_093389055.1">
    <property type="nucleotide sequence ID" value="NZ_FOTW01000017.1"/>
</dbReference>
<evidence type="ECO:0000313" key="2">
    <source>
        <dbReference type="EMBL" id="SFM30756.1"/>
    </source>
</evidence>
<accession>A0A1I4PT63</accession>
<feature type="chain" id="PRO_5011607128" description="Lipoprotein" evidence="1">
    <location>
        <begin position="20"/>
        <end position="205"/>
    </location>
</feature>
<reference evidence="2 3" key="1">
    <citation type="submission" date="2016-10" db="EMBL/GenBank/DDBJ databases">
        <authorList>
            <person name="de Groot N.N."/>
        </authorList>
    </citation>
    <scope>NUCLEOTIDE SEQUENCE [LARGE SCALE GENOMIC DNA]</scope>
    <source>
        <strain evidence="2 3">ATCC 43154</strain>
    </source>
</reference>
<name>A0A1I4PT63_9BURK</name>
<keyword evidence="1" id="KW-0732">Signal</keyword>
<dbReference type="EMBL" id="FOTW01000017">
    <property type="protein sequence ID" value="SFM30756.1"/>
    <property type="molecule type" value="Genomic_DNA"/>
</dbReference>
<evidence type="ECO:0000256" key="1">
    <source>
        <dbReference type="SAM" id="SignalP"/>
    </source>
</evidence>
<sequence length="205" mass="20939">MKFSTLRASAALALILALAGCGGKASFDVSGTVMGLTTPGLKLTMGGNDDVDVAPGAGDVNFTFGRRLSYGDAYSVTVKRNPDHMTCNPYRGVSGTAGQTTSIAAIFSCTKNAYMVTGWVVGLTPVGKDDAALVLINGSTSGTTTIAGTTDGSNPVFSFGPVEHGASYGITVQSQPKGQFCTVVNGVGIMGDELVRNVQVNCKPL</sequence>
<dbReference type="OrthoDB" id="8702084at2"/>
<dbReference type="AlphaFoldDB" id="A0A1I4PT63"/>
<protein>
    <recommendedName>
        <fullName evidence="4">Lipoprotein</fullName>
    </recommendedName>
</protein>
<evidence type="ECO:0000313" key="3">
    <source>
        <dbReference type="Proteomes" id="UP000199470"/>
    </source>
</evidence>
<organism evidence="2 3">
    <name type="scientific">Rugamonas rubra</name>
    <dbReference type="NCBI Taxonomy" id="758825"/>
    <lineage>
        <taxon>Bacteria</taxon>
        <taxon>Pseudomonadati</taxon>
        <taxon>Pseudomonadota</taxon>
        <taxon>Betaproteobacteria</taxon>
        <taxon>Burkholderiales</taxon>
        <taxon>Oxalobacteraceae</taxon>
        <taxon>Telluria group</taxon>
        <taxon>Rugamonas</taxon>
    </lineage>
</organism>
<dbReference type="PROSITE" id="PS51257">
    <property type="entry name" value="PROKAR_LIPOPROTEIN"/>
    <property type="match status" value="1"/>
</dbReference>
<evidence type="ECO:0008006" key="4">
    <source>
        <dbReference type="Google" id="ProtNLM"/>
    </source>
</evidence>
<dbReference type="STRING" id="758825.SAMN02982985_03575"/>
<proteinExistence type="predicted"/>